<gene>
    <name evidence="2" type="ORF">FJT64_010313</name>
</gene>
<name>A0A6A4VLU9_AMPAM</name>
<accession>A0A6A4VLU9</accession>
<proteinExistence type="predicted"/>
<keyword evidence="1" id="KW-0472">Membrane</keyword>
<dbReference type="OrthoDB" id="264354at2759"/>
<dbReference type="EMBL" id="VIIS01001867">
    <property type="protein sequence ID" value="KAF0291562.1"/>
    <property type="molecule type" value="Genomic_DNA"/>
</dbReference>
<reference evidence="2 3" key="1">
    <citation type="submission" date="2019-07" db="EMBL/GenBank/DDBJ databases">
        <title>Draft genome assembly of a fouling barnacle, Amphibalanus amphitrite (Darwin, 1854): The first reference genome for Thecostraca.</title>
        <authorList>
            <person name="Kim W."/>
        </authorList>
    </citation>
    <scope>NUCLEOTIDE SEQUENCE [LARGE SCALE GENOMIC DNA]</scope>
    <source>
        <strain evidence="2">SNU_AA5</strain>
        <tissue evidence="2">Soma without cirri and trophi</tissue>
    </source>
</reference>
<comment type="caution">
    <text evidence="2">The sequence shown here is derived from an EMBL/GenBank/DDBJ whole genome shotgun (WGS) entry which is preliminary data.</text>
</comment>
<feature type="transmembrane region" description="Helical" evidence="1">
    <location>
        <begin position="31"/>
        <end position="50"/>
    </location>
</feature>
<keyword evidence="3" id="KW-1185">Reference proteome</keyword>
<evidence type="ECO:0000313" key="2">
    <source>
        <dbReference type="EMBL" id="KAF0291562.1"/>
    </source>
</evidence>
<organism evidence="2 3">
    <name type="scientific">Amphibalanus amphitrite</name>
    <name type="common">Striped barnacle</name>
    <name type="synonym">Balanus amphitrite</name>
    <dbReference type="NCBI Taxonomy" id="1232801"/>
    <lineage>
        <taxon>Eukaryota</taxon>
        <taxon>Metazoa</taxon>
        <taxon>Ecdysozoa</taxon>
        <taxon>Arthropoda</taxon>
        <taxon>Crustacea</taxon>
        <taxon>Multicrustacea</taxon>
        <taxon>Cirripedia</taxon>
        <taxon>Thoracica</taxon>
        <taxon>Thoracicalcarea</taxon>
        <taxon>Balanomorpha</taxon>
        <taxon>Balanoidea</taxon>
        <taxon>Balanidae</taxon>
        <taxon>Amphibalaninae</taxon>
        <taxon>Amphibalanus</taxon>
    </lineage>
</organism>
<dbReference type="AlphaFoldDB" id="A0A6A4VLU9"/>
<keyword evidence="1" id="KW-1133">Transmembrane helix</keyword>
<evidence type="ECO:0000313" key="3">
    <source>
        <dbReference type="Proteomes" id="UP000440578"/>
    </source>
</evidence>
<evidence type="ECO:0000256" key="1">
    <source>
        <dbReference type="SAM" id="Phobius"/>
    </source>
</evidence>
<keyword evidence="1" id="KW-0812">Transmembrane</keyword>
<sequence length="95" mass="10723">MLQISAIHVCALTRGSVALCTTRRSLTPNETVTLVCGVLFFAGFFIGMYCEVKAKYSMYHLVSRVFYLNQQWFIEEYDRAKDEKFRGSPPGGSAV</sequence>
<dbReference type="Proteomes" id="UP000440578">
    <property type="component" value="Unassembled WGS sequence"/>
</dbReference>
<protein>
    <submittedName>
        <fullName evidence="2">Uncharacterized protein</fullName>
    </submittedName>
</protein>